<dbReference type="InterPro" id="IPR027256">
    <property type="entry name" value="P-typ_ATPase_IB"/>
</dbReference>
<feature type="transmembrane region" description="Helical" evidence="10">
    <location>
        <begin position="32"/>
        <end position="50"/>
    </location>
</feature>
<dbReference type="PRINTS" id="PR00943">
    <property type="entry name" value="CUATPASE"/>
</dbReference>
<keyword evidence="9 10" id="KW-0472">Membrane</keyword>
<dbReference type="InterPro" id="IPR023214">
    <property type="entry name" value="HAD_sf"/>
</dbReference>
<dbReference type="Gene3D" id="3.40.50.1000">
    <property type="entry name" value="HAD superfamily/HAD-like"/>
    <property type="match status" value="1"/>
</dbReference>
<evidence type="ECO:0000256" key="8">
    <source>
        <dbReference type="ARBA" id="ARBA00022989"/>
    </source>
</evidence>
<feature type="transmembrane region" description="Helical" evidence="10">
    <location>
        <begin position="506"/>
        <end position="524"/>
    </location>
</feature>
<dbReference type="PROSITE" id="PS01229">
    <property type="entry name" value="COF_2"/>
    <property type="match status" value="1"/>
</dbReference>
<organism evidence="12">
    <name type="scientific">freshwater metagenome</name>
    <dbReference type="NCBI Taxonomy" id="449393"/>
    <lineage>
        <taxon>unclassified sequences</taxon>
        <taxon>metagenomes</taxon>
        <taxon>ecological metagenomes</taxon>
    </lineage>
</organism>
<dbReference type="InterPro" id="IPR023299">
    <property type="entry name" value="ATPase_P-typ_cyto_dom_N"/>
</dbReference>
<evidence type="ECO:0000256" key="2">
    <source>
        <dbReference type="ARBA" id="ARBA00006024"/>
    </source>
</evidence>
<dbReference type="GO" id="GO:0043682">
    <property type="term" value="F:P-type divalent copper transporter activity"/>
    <property type="evidence" value="ECO:0007669"/>
    <property type="project" value="TreeGrafter"/>
</dbReference>
<feature type="domain" description="P-type ATPase A" evidence="11">
    <location>
        <begin position="70"/>
        <end position="168"/>
    </location>
</feature>
<dbReference type="Gene3D" id="3.40.1110.10">
    <property type="entry name" value="Calcium-transporting ATPase, cytoplasmic domain N"/>
    <property type="match status" value="1"/>
</dbReference>
<dbReference type="GO" id="GO:0012505">
    <property type="term" value="C:endomembrane system"/>
    <property type="evidence" value="ECO:0007669"/>
    <property type="project" value="UniProtKB-SubCell"/>
</dbReference>
<evidence type="ECO:0000256" key="1">
    <source>
        <dbReference type="ARBA" id="ARBA00004127"/>
    </source>
</evidence>
<dbReference type="InterPro" id="IPR059000">
    <property type="entry name" value="ATPase_P-type_domA"/>
</dbReference>
<proteinExistence type="inferred from homology"/>
<gene>
    <name evidence="12" type="ORF">UFOPK1722_00833</name>
</gene>
<keyword evidence="8 10" id="KW-1133">Transmembrane helix</keyword>
<dbReference type="PANTHER" id="PTHR43520:SF8">
    <property type="entry name" value="P-TYPE CU(+) TRANSPORTER"/>
    <property type="match status" value="1"/>
</dbReference>
<evidence type="ECO:0000259" key="11">
    <source>
        <dbReference type="Pfam" id="PF00122"/>
    </source>
</evidence>
<dbReference type="GO" id="GO:0005524">
    <property type="term" value="F:ATP binding"/>
    <property type="evidence" value="ECO:0007669"/>
    <property type="project" value="UniProtKB-KW"/>
</dbReference>
<evidence type="ECO:0000256" key="6">
    <source>
        <dbReference type="ARBA" id="ARBA00022840"/>
    </source>
</evidence>
<evidence type="ECO:0000256" key="4">
    <source>
        <dbReference type="ARBA" id="ARBA00022723"/>
    </source>
</evidence>
<feature type="transmembrane region" description="Helical" evidence="10">
    <location>
        <begin position="530"/>
        <end position="548"/>
    </location>
</feature>
<evidence type="ECO:0000256" key="3">
    <source>
        <dbReference type="ARBA" id="ARBA00022692"/>
    </source>
</evidence>
<dbReference type="AlphaFoldDB" id="A0A6J6ESQ8"/>
<dbReference type="GO" id="GO:0016020">
    <property type="term" value="C:membrane"/>
    <property type="evidence" value="ECO:0007669"/>
    <property type="project" value="InterPro"/>
</dbReference>
<dbReference type="SUPFAM" id="SSF81665">
    <property type="entry name" value="Calcium ATPase, transmembrane domain M"/>
    <property type="match status" value="1"/>
</dbReference>
<dbReference type="SUPFAM" id="SSF56784">
    <property type="entry name" value="HAD-like"/>
    <property type="match status" value="1"/>
</dbReference>
<keyword evidence="6" id="KW-0067">ATP-binding</keyword>
<dbReference type="GO" id="GO:0005507">
    <property type="term" value="F:copper ion binding"/>
    <property type="evidence" value="ECO:0007669"/>
    <property type="project" value="TreeGrafter"/>
</dbReference>
<dbReference type="Pfam" id="PF00702">
    <property type="entry name" value="Hydrolase"/>
    <property type="match status" value="1"/>
</dbReference>
<dbReference type="PRINTS" id="PR00119">
    <property type="entry name" value="CATATPASE"/>
</dbReference>
<keyword evidence="3 10" id="KW-0812">Transmembrane</keyword>
<dbReference type="NCBIfam" id="TIGR01494">
    <property type="entry name" value="ATPase_P-type"/>
    <property type="match status" value="1"/>
</dbReference>
<keyword evidence="7" id="KW-1278">Translocase</keyword>
<dbReference type="InterPro" id="IPR018303">
    <property type="entry name" value="ATPase_P-typ_P_site"/>
</dbReference>
<evidence type="ECO:0000256" key="9">
    <source>
        <dbReference type="ARBA" id="ARBA00023136"/>
    </source>
</evidence>
<dbReference type="NCBIfam" id="TIGR01525">
    <property type="entry name" value="ATPase-IB_hvy"/>
    <property type="match status" value="1"/>
</dbReference>
<keyword evidence="4" id="KW-0479">Metal-binding</keyword>
<dbReference type="NCBIfam" id="TIGR01511">
    <property type="entry name" value="ATPase-IB1_Cu"/>
    <property type="match status" value="1"/>
</dbReference>
<feature type="transmembrane region" description="Helical" evidence="10">
    <location>
        <begin position="218"/>
        <end position="239"/>
    </location>
</feature>
<feature type="transmembrane region" description="Helical" evidence="10">
    <location>
        <begin position="187"/>
        <end position="206"/>
    </location>
</feature>
<dbReference type="SUPFAM" id="SSF81653">
    <property type="entry name" value="Calcium ATPase, transduction domain A"/>
    <property type="match status" value="1"/>
</dbReference>
<dbReference type="Gene3D" id="2.70.150.10">
    <property type="entry name" value="Calcium-transporting ATPase, cytoplasmic transduction domain A"/>
    <property type="match status" value="1"/>
</dbReference>
<name>A0A6J6ESQ8_9ZZZZ</name>
<dbReference type="GO" id="GO:0055070">
    <property type="term" value="P:copper ion homeostasis"/>
    <property type="evidence" value="ECO:0007669"/>
    <property type="project" value="TreeGrafter"/>
</dbReference>
<dbReference type="PROSITE" id="PS00154">
    <property type="entry name" value="ATPASE_E1_E2"/>
    <property type="match status" value="1"/>
</dbReference>
<dbReference type="NCBIfam" id="TIGR01512">
    <property type="entry name" value="ATPase-IB2_Cd"/>
    <property type="match status" value="1"/>
</dbReference>
<dbReference type="InterPro" id="IPR023298">
    <property type="entry name" value="ATPase_P-typ_TM_dom_sf"/>
</dbReference>
<sequence length="552" mass="57155">MFGNAGEIGMKMNMSLLPRTESHHGAMVHDEIYLEVATTLVAFILAGRWFEVRARRRAGDALRALLDLGAKSVTLWRDGNETVIPIGALGVGETFVVRPGETVATDGVVVEGDSSIDASMITGESVPVDCRPGDVVTGGTLNANGRLLVRTTRIGRDTVLAQMARLVERAQDGKAPVQRLADKVSSVFVPAVIVLSVATLVGWLVISADVQRSFEAAVAVLVIACPCALGLATPVALLVGTGRAAREGIIIKGAHVLEATRAVDTIVFDKTGTLTTGIMTLQSVDEIEAGHLATVLALESNSEHPIARAVVQGLRERGVVAALPVEDFVNIPGVGVSAAVDGRRVTMGRSAHGDDSGSTLVEATVDGRVVARLAVSDQVKPTAAAIVSQLRALGVRPMIVSGDSGGPVRRVAASVGIDAHETRAAVLPADKLRIVHELQAAGSMVAMVGDGVNDAAALVAADLGVAMGTGTDAAMEAGDLTIVNGDLAKVPRALALSRRTLGIIRANLFWAFAYNVAALPLAVAGLMNPVIAGLAMALSSVFVVTNSLRLRR</sequence>
<protein>
    <submittedName>
        <fullName evidence="12">Unannotated protein</fullName>
    </submittedName>
</protein>
<dbReference type="GO" id="GO:0016887">
    <property type="term" value="F:ATP hydrolysis activity"/>
    <property type="evidence" value="ECO:0007669"/>
    <property type="project" value="InterPro"/>
</dbReference>
<keyword evidence="5" id="KW-0547">Nucleotide-binding</keyword>
<dbReference type="InterPro" id="IPR001757">
    <property type="entry name" value="P_typ_ATPase"/>
</dbReference>
<accession>A0A6J6ESQ8</accession>
<dbReference type="PANTHER" id="PTHR43520">
    <property type="entry name" value="ATP7, ISOFORM B"/>
    <property type="match status" value="1"/>
</dbReference>
<comment type="similarity">
    <text evidence="2">Belongs to the cation transport ATPase (P-type) (TC 3.A.3) family. Type IB subfamily.</text>
</comment>
<evidence type="ECO:0000256" key="7">
    <source>
        <dbReference type="ARBA" id="ARBA00022967"/>
    </source>
</evidence>
<evidence type="ECO:0000256" key="5">
    <source>
        <dbReference type="ARBA" id="ARBA00022741"/>
    </source>
</evidence>
<comment type="subcellular location">
    <subcellularLocation>
        <location evidence="1">Endomembrane system</location>
        <topology evidence="1">Multi-pass membrane protein</topology>
    </subcellularLocation>
</comment>
<reference evidence="12" key="1">
    <citation type="submission" date="2020-05" db="EMBL/GenBank/DDBJ databases">
        <authorList>
            <person name="Chiriac C."/>
            <person name="Salcher M."/>
            <person name="Ghai R."/>
            <person name="Kavagutti S V."/>
        </authorList>
    </citation>
    <scope>NUCLEOTIDE SEQUENCE</scope>
</reference>
<dbReference type="InterPro" id="IPR036412">
    <property type="entry name" value="HAD-like_sf"/>
</dbReference>
<evidence type="ECO:0000313" key="12">
    <source>
        <dbReference type="EMBL" id="CAB4578409.1"/>
    </source>
</evidence>
<dbReference type="InterPro" id="IPR008250">
    <property type="entry name" value="ATPase_P-typ_transduc_dom_A_sf"/>
</dbReference>
<dbReference type="EMBL" id="CAEZTS010000061">
    <property type="protein sequence ID" value="CAB4578409.1"/>
    <property type="molecule type" value="Genomic_DNA"/>
</dbReference>
<evidence type="ECO:0000256" key="10">
    <source>
        <dbReference type="SAM" id="Phobius"/>
    </source>
</evidence>
<dbReference type="Pfam" id="PF00122">
    <property type="entry name" value="E1-E2_ATPase"/>
    <property type="match status" value="1"/>
</dbReference>
<dbReference type="FunFam" id="2.70.150.10:FF:000002">
    <property type="entry name" value="Copper-transporting ATPase 1, putative"/>
    <property type="match status" value="1"/>
</dbReference>